<dbReference type="Proteomes" id="UP000514704">
    <property type="component" value="Chromosome"/>
</dbReference>
<organism evidence="1 2">
    <name type="scientific">Mycoplasma tullyi</name>
    <dbReference type="NCBI Taxonomy" id="1612150"/>
    <lineage>
        <taxon>Bacteria</taxon>
        <taxon>Bacillati</taxon>
        <taxon>Mycoplasmatota</taxon>
        <taxon>Mollicutes</taxon>
        <taxon>Mycoplasmataceae</taxon>
        <taxon>Mycoplasma</taxon>
    </lineage>
</organism>
<gene>
    <name evidence="1" type="ORF">H3143_00560</name>
</gene>
<name>A0A7D7XVP5_9MOLU</name>
<dbReference type="PANTHER" id="PTHR30217:SF12">
    <property type="entry name" value="U32 FAMILY PEPTIDASE"/>
    <property type="match status" value="1"/>
</dbReference>
<dbReference type="PANTHER" id="PTHR30217">
    <property type="entry name" value="PEPTIDASE U32 FAMILY"/>
    <property type="match status" value="1"/>
</dbReference>
<dbReference type="Pfam" id="PF01136">
    <property type="entry name" value="Peptidase_U32"/>
    <property type="match status" value="1"/>
</dbReference>
<dbReference type="AlphaFoldDB" id="A0A7D7XVP5"/>
<dbReference type="RefSeq" id="WP_182078909.1">
    <property type="nucleotide sequence ID" value="NZ_CP059674.1"/>
</dbReference>
<dbReference type="EMBL" id="CP059674">
    <property type="protein sequence ID" value="QMT98634.1"/>
    <property type="molecule type" value="Genomic_DNA"/>
</dbReference>
<dbReference type="KEGG" id="mtuy:H3143_00560"/>
<evidence type="ECO:0000313" key="1">
    <source>
        <dbReference type="EMBL" id="QMT98634.1"/>
    </source>
</evidence>
<keyword evidence="2" id="KW-1185">Reference proteome</keyword>
<evidence type="ECO:0000313" key="2">
    <source>
        <dbReference type="Proteomes" id="UP000514704"/>
    </source>
</evidence>
<reference evidence="1 2" key="1">
    <citation type="journal article" date="2017" name="Int. J. Syst. Evol. Microbiol.">
        <title>Mycoplasma tullyi sp. nov., isolated from penguins of the genus Spheniscus.</title>
        <authorList>
            <person name="Yavari C.A."/>
            <person name="Ramirez A.S."/>
            <person name="Nicholas R.A.J."/>
            <person name="Radford A.D."/>
            <person name="Darby A.C."/>
            <person name="Bradbury J.M."/>
        </authorList>
    </citation>
    <scope>NUCLEOTIDE SEQUENCE [LARGE SCALE GENOMIC DNA]</scope>
    <source>
        <strain evidence="1 2">56A97T</strain>
    </source>
</reference>
<protein>
    <submittedName>
        <fullName evidence="1">U32 family peptidase</fullName>
    </submittedName>
</protein>
<dbReference type="InterPro" id="IPR001539">
    <property type="entry name" value="Peptidase_U32"/>
</dbReference>
<dbReference type="InterPro" id="IPR051454">
    <property type="entry name" value="RNA/ubiquinone_mod_enzymes"/>
</dbReference>
<proteinExistence type="predicted"/>
<accession>A0A7D7XVP5</accession>
<sequence>MFLVSQVQSLNQAKKFIDQSIDCILVGYENFALRCTNTLNYQELKELVNYRNDKKAKTKIFILLNSFIFENQIDDLTQKLIELDQLKVDRVYFQDYAIVQIIRENQLNLATAYHSETMVTSYGQFDFFKENKINHLVVARELFMNEIKQMHGHKKDLELEMQVQGYAFFMHSRWKMISNFEAYAKISDQLSSKKQLWIREALRKYPNAIYEDEFGTHMFTGYILCAIKQLKDLHEYGLDYARIDSIMIKEEDHEKITLIYQDLINKLNNKQTVSDELIVEKYLEIEQISAPVEIASGFFGGIKEIKHLIKEEKEEAKGKK</sequence>